<organism evidence="3 4">
    <name type="scientific">Batillaria attramentaria</name>
    <dbReference type="NCBI Taxonomy" id="370345"/>
    <lineage>
        <taxon>Eukaryota</taxon>
        <taxon>Metazoa</taxon>
        <taxon>Spiralia</taxon>
        <taxon>Lophotrochozoa</taxon>
        <taxon>Mollusca</taxon>
        <taxon>Gastropoda</taxon>
        <taxon>Caenogastropoda</taxon>
        <taxon>Sorbeoconcha</taxon>
        <taxon>Cerithioidea</taxon>
        <taxon>Batillariidae</taxon>
        <taxon>Batillaria</taxon>
    </lineage>
</organism>
<accession>A0ABD0K199</accession>
<evidence type="ECO:0000313" key="3">
    <source>
        <dbReference type="EMBL" id="KAK7481190.1"/>
    </source>
</evidence>
<proteinExistence type="predicted"/>
<sequence>MKKMGNTDSRNLDHRFESRGLEQRKASMPIRLPMPDSSELERRFTKVLASMDLPPDKAKVLKNYDDEKKWDLICDQERVHAKDPPHVYLDKLRTYLDPKATRSSRVSFFTLSIGGLLNFYFVNRHMLVLVC</sequence>
<evidence type="ECO:0008006" key="5">
    <source>
        <dbReference type="Google" id="ProtNLM"/>
    </source>
</evidence>
<dbReference type="InterPro" id="IPR043592">
    <property type="entry name" value="FMNL_animal"/>
</dbReference>
<dbReference type="EMBL" id="JACVVK020000265">
    <property type="protein sequence ID" value="KAK7481190.1"/>
    <property type="molecule type" value="Genomic_DNA"/>
</dbReference>
<evidence type="ECO:0000256" key="1">
    <source>
        <dbReference type="SAM" id="MobiDB-lite"/>
    </source>
</evidence>
<keyword evidence="2" id="KW-0812">Transmembrane</keyword>
<keyword evidence="2" id="KW-1133">Transmembrane helix</keyword>
<feature type="region of interest" description="Disordered" evidence="1">
    <location>
        <begin position="1"/>
        <end position="34"/>
    </location>
</feature>
<reference evidence="3 4" key="1">
    <citation type="journal article" date="2023" name="Sci. Data">
        <title>Genome assembly of the Korean intertidal mud-creeper Batillaria attramentaria.</title>
        <authorList>
            <person name="Patra A.K."/>
            <person name="Ho P.T."/>
            <person name="Jun S."/>
            <person name="Lee S.J."/>
            <person name="Kim Y."/>
            <person name="Won Y.J."/>
        </authorList>
    </citation>
    <scope>NUCLEOTIDE SEQUENCE [LARGE SCALE GENOMIC DNA]</scope>
    <source>
        <strain evidence="3">Wonlab-2016</strain>
    </source>
</reference>
<gene>
    <name evidence="3" type="ORF">BaRGS_00027450</name>
</gene>
<dbReference type="InterPro" id="IPR016024">
    <property type="entry name" value="ARM-type_fold"/>
</dbReference>
<keyword evidence="2" id="KW-0472">Membrane</keyword>
<dbReference type="PANTHER" id="PTHR45857">
    <property type="entry name" value="FORMIN-LIKE PROTEIN"/>
    <property type="match status" value="1"/>
</dbReference>
<feature type="transmembrane region" description="Helical" evidence="2">
    <location>
        <begin position="106"/>
        <end position="122"/>
    </location>
</feature>
<evidence type="ECO:0000256" key="2">
    <source>
        <dbReference type="SAM" id="Phobius"/>
    </source>
</evidence>
<dbReference type="AlphaFoldDB" id="A0ABD0K199"/>
<keyword evidence="4" id="KW-1185">Reference proteome</keyword>
<evidence type="ECO:0000313" key="4">
    <source>
        <dbReference type="Proteomes" id="UP001519460"/>
    </source>
</evidence>
<dbReference type="PANTHER" id="PTHR45857:SF4">
    <property type="entry name" value="FORMIN-LIKE PROTEIN"/>
    <property type="match status" value="1"/>
</dbReference>
<name>A0ABD0K199_9CAEN</name>
<comment type="caution">
    <text evidence="3">The sequence shown here is derived from an EMBL/GenBank/DDBJ whole genome shotgun (WGS) entry which is preliminary data.</text>
</comment>
<protein>
    <recommendedName>
        <fullName evidence="5">Formin-like protein</fullName>
    </recommendedName>
</protein>
<dbReference type="InterPro" id="IPR011989">
    <property type="entry name" value="ARM-like"/>
</dbReference>
<dbReference type="SUPFAM" id="SSF48371">
    <property type="entry name" value="ARM repeat"/>
    <property type="match status" value="1"/>
</dbReference>
<dbReference type="Proteomes" id="UP001519460">
    <property type="component" value="Unassembled WGS sequence"/>
</dbReference>
<dbReference type="Gene3D" id="1.25.10.10">
    <property type="entry name" value="Leucine-rich Repeat Variant"/>
    <property type="match status" value="1"/>
</dbReference>
<feature type="compositionally biased region" description="Basic and acidic residues" evidence="1">
    <location>
        <begin position="10"/>
        <end position="25"/>
    </location>
</feature>